<keyword evidence="1" id="KW-0812">Transmembrane</keyword>
<dbReference type="PANTHER" id="PTHR11328">
    <property type="entry name" value="MAJOR FACILITATOR SUPERFAMILY DOMAIN-CONTAINING PROTEIN"/>
    <property type="match status" value="1"/>
</dbReference>
<feature type="transmembrane region" description="Helical" evidence="1">
    <location>
        <begin position="186"/>
        <end position="206"/>
    </location>
</feature>
<dbReference type="Proteomes" id="UP000276301">
    <property type="component" value="Unassembled WGS sequence"/>
</dbReference>
<dbReference type="InterPro" id="IPR039672">
    <property type="entry name" value="MFS_2"/>
</dbReference>
<reference evidence="2 3" key="1">
    <citation type="submission" date="2018-10" db="EMBL/GenBank/DDBJ databases">
        <title>Anaerotruncus faecis sp. nov., isolated from human feces.</title>
        <authorList>
            <person name="Wang Y.-J."/>
        </authorList>
    </citation>
    <scope>NUCLEOTIDE SEQUENCE [LARGE SCALE GENOMIC DNA]</scope>
    <source>
        <strain evidence="2 3">22A2-44</strain>
    </source>
</reference>
<dbReference type="GO" id="GO:0005886">
    <property type="term" value="C:plasma membrane"/>
    <property type="evidence" value="ECO:0007669"/>
    <property type="project" value="TreeGrafter"/>
</dbReference>
<dbReference type="PANTHER" id="PTHR11328:SF24">
    <property type="entry name" value="MAJOR FACILITATOR SUPERFAMILY (MFS) PROFILE DOMAIN-CONTAINING PROTEIN"/>
    <property type="match status" value="1"/>
</dbReference>
<feature type="transmembrane region" description="Helical" evidence="1">
    <location>
        <begin position="273"/>
        <end position="293"/>
    </location>
</feature>
<keyword evidence="3" id="KW-1185">Reference proteome</keyword>
<feature type="transmembrane region" description="Helical" evidence="1">
    <location>
        <begin position="305"/>
        <end position="322"/>
    </location>
</feature>
<dbReference type="CDD" id="cd17332">
    <property type="entry name" value="MFS_MelB_like"/>
    <property type="match status" value="1"/>
</dbReference>
<feature type="transmembrane region" description="Helical" evidence="1">
    <location>
        <begin position="36"/>
        <end position="62"/>
    </location>
</feature>
<dbReference type="Pfam" id="PF13347">
    <property type="entry name" value="MFS_2"/>
    <property type="match status" value="1"/>
</dbReference>
<feature type="transmembrane region" description="Helical" evidence="1">
    <location>
        <begin position="421"/>
        <end position="438"/>
    </location>
</feature>
<evidence type="ECO:0008006" key="4">
    <source>
        <dbReference type="Google" id="ProtNLM"/>
    </source>
</evidence>
<keyword evidence="1" id="KW-1133">Transmembrane helix</keyword>
<accession>A0A498CQ64</accession>
<dbReference type="RefSeq" id="WP_121586030.1">
    <property type="nucleotide sequence ID" value="NZ_RCHT01000002.1"/>
</dbReference>
<comment type="caution">
    <text evidence="2">The sequence shown here is derived from an EMBL/GenBank/DDBJ whole genome shotgun (WGS) entry which is preliminary data.</text>
</comment>
<dbReference type="EMBL" id="RCHT01000002">
    <property type="protein sequence ID" value="RLL13805.1"/>
    <property type="molecule type" value="Genomic_DNA"/>
</dbReference>
<dbReference type="SUPFAM" id="SSF103473">
    <property type="entry name" value="MFS general substrate transporter"/>
    <property type="match status" value="1"/>
</dbReference>
<dbReference type="Gene3D" id="1.20.1250.20">
    <property type="entry name" value="MFS general substrate transporter like domains"/>
    <property type="match status" value="2"/>
</dbReference>
<proteinExistence type="predicted"/>
<dbReference type="InterPro" id="IPR036259">
    <property type="entry name" value="MFS_trans_sf"/>
</dbReference>
<feature type="transmembrane region" description="Helical" evidence="1">
    <location>
        <begin position="328"/>
        <end position="353"/>
    </location>
</feature>
<dbReference type="InterPro" id="IPR001927">
    <property type="entry name" value="Na/Gal_symport"/>
</dbReference>
<feature type="transmembrane region" description="Helical" evidence="1">
    <location>
        <begin position="379"/>
        <end position="401"/>
    </location>
</feature>
<evidence type="ECO:0000256" key="1">
    <source>
        <dbReference type="SAM" id="Phobius"/>
    </source>
</evidence>
<keyword evidence="1" id="KW-0472">Membrane</keyword>
<protein>
    <recommendedName>
        <fullName evidence="4">MFS transporter</fullName>
    </recommendedName>
</protein>
<feature type="transmembrane region" description="Helical" evidence="1">
    <location>
        <begin position="114"/>
        <end position="135"/>
    </location>
</feature>
<dbReference type="GO" id="GO:0006814">
    <property type="term" value="P:sodium ion transport"/>
    <property type="evidence" value="ECO:0007669"/>
    <property type="project" value="InterPro"/>
</dbReference>
<dbReference type="GO" id="GO:0015293">
    <property type="term" value="F:symporter activity"/>
    <property type="evidence" value="ECO:0007669"/>
    <property type="project" value="InterPro"/>
</dbReference>
<name>A0A498CQ64_9FIRM</name>
<feature type="transmembrane region" description="Helical" evidence="1">
    <location>
        <begin position="83"/>
        <end position="102"/>
    </location>
</feature>
<gene>
    <name evidence="2" type="ORF">D4A47_02645</name>
</gene>
<dbReference type="AlphaFoldDB" id="A0A498CQ64"/>
<dbReference type="GO" id="GO:0008643">
    <property type="term" value="P:carbohydrate transport"/>
    <property type="evidence" value="ECO:0007669"/>
    <property type="project" value="InterPro"/>
</dbReference>
<feature type="transmembrane region" description="Helical" evidence="1">
    <location>
        <begin position="155"/>
        <end position="174"/>
    </location>
</feature>
<evidence type="ECO:0000313" key="3">
    <source>
        <dbReference type="Proteomes" id="UP000276301"/>
    </source>
</evidence>
<sequence length="469" mass="53063">MDNKQYYVKLPVWKKCAFGSIDTANNFSWSYISSFLAIYLTDTFLIPASYVSIMFLVCRFWDAINDPIVGYLADRTRTRWGRYRPWIFFGTAPLFITTALLFWPHPDWALPTKMVYVCALYALVVLFYTMVNLTYGSLNAVVTQDPAERGSLASYRLLFAYIGSTAMTQLVVRAEPVLSSKNPGMGYFYLAVIFAVFCIPMQIFGAKVQKEVIPPSNTGVKMSIFRQLRLSFKNVPFMMVCIMFLAQGFSLYGVGAINTYWFKYVVGDTNPLATYSLITLVPSMLGCFTSQFWSNKLRNKGKAIGITYVAQAVFFTLQFFLFRNTVNIGVMYFLGIVVQYFAGANMSLIYGMVPDTIEYSELITKGERMDGFLNTLSSFWNKVGITIGTAGTVWILDLVGYVPNAADQPSNVILALDLMKWILPTIFCIIALVSLIWYKLDYANFDKLVATLNEQRPVWEAERKATAGK</sequence>
<organism evidence="2 3">
    <name type="scientific">Anaerotruncus massiliensis</name>
    <name type="common">ex Liu et al. 2021</name>
    <dbReference type="NCBI Taxonomy" id="2321404"/>
    <lineage>
        <taxon>Bacteria</taxon>
        <taxon>Bacillati</taxon>
        <taxon>Bacillota</taxon>
        <taxon>Clostridia</taxon>
        <taxon>Eubacteriales</taxon>
        <taxon>Oscillospiraceae</taxon>
        <taxon>Anaerotruncus</taxon>
    </lineage>
</organism>
<dbReference type="NCBIfam" id="TIGR00792">
    <property type="entry name" value="gph"/>
    <property type="match status" value="1"/>
</dbReference>
<feature type="transmembrane region" description="Helical" evidence="1">
    <location>
        <begin position="235"/>
        <end position="261"/>
    </location>
</feature>
<evidence type="ECO:0000313" key="2">
    <source>
        <dbReference type="EMBL" id="RLL13805.1"/>
    </source>
</evidence>